<dbReference type="PANTHER" id="PTHR30173:SF43">
    <property type="entry name" value="ECF RNA POLYMERASE SIGMA FACTOR SIGI-RELATED"/>
    <property type="match status" value="1"/>
</dbReference>
<comment type="subunit">
    <text evidence="2">Interacts transiently with the RNA polymerase catalytic core formed by RpoA, RpoB, RpoC and RpoZ (2 alpha, 1 beta, 1 beta' and 1 omega subunit) to form the RNA polymerase holoenzyme that can initiate transcription.</text>
</comment>
<dbReference type="SUPFAM" id="SSF88659">
    <property type="entry name" value="Sigma3 and sigma4 domains of RNA polymerase sigma factors"/>
    <property type="match status" value="1"/>
</dbReference>
<protein>
    <submittedName>
        <fullName evidence="9">RNA polymerase subunit sigma-24</fullName>
    </submittedName>
</protein>
<dbReference type="InterPro" id="IPR052704">
    <property type="entry name" value="ECF_Sigma-70_Domain"/>
</dbReference>
<dbReference type="EMBL" id="JANTEZ010000001">
    <property type="protein sequence ID" value="MCS5713204.1"/>
    <property type="molecule type" value="Genomic_DNA"/>
</dbReference>
<dbReference type="InterPro" id="IPR013324">
    <property type="entry name" value="RNA_pol_sigma_r3/r4-like"/>
</dbReference>
<evidence type="ECO:0000256" key="1">
    <source>
        <dbReference type="ARBA" id="ARBA00010641"/>
    </source>
</evidence>
<keyword evidence="4" id="KW-0731">Sigma factor</keyword>
<evidence type="ECO:0000313" key="10">
    <source>
        <dbReference type="Proteomes" id="UP001165580"/>
    </source>
</evidence>
<dbReference type="Pfam" id="PF08281">
    <property type="entry name" value="Sigma70_r4_2"/>
    <property type="match status" value="1"/>
</dbReference>
<name>A0ABT2GAG8_9MICO</name>
<dbReference type="PANTHER" id="PTHR30173">
    <property type="entry name" value="SIGMA 19 FACTOR"/>
    <property type="match status" value="1"/>
</dbReference>
<dbReference type="InterPro" id="IPR013249">
    <property type="entry name" value="RNA_pol_sigma70_r4_t2"/>
</dbReference>
<evidence type="ECO:0000313" key="9">
    <source>
        <dbReference type="EMBL" id="MCS5713204.1"/>
    </source>
</evidence>
<organism evidence="9 10">
    <name type="scientific">Herbiconiux gentiana</name>
    <dbReference type="NCBI Taxonomy" id="2970912"/>
    <lineage>
        <taxon>Bacteria</taxon>
        <taxon>Bacillati</taxon>
        <taxon>Actinomycetota</taxon>
        <taxon>Actinomycetes</taxon>
        <taxon>Micrococcales</taxon>
        <taxon>Microbacteriaceae</taxon>
        <taxon>Herbiconiux</taxon>
    </lineage>
</organism>
<feature type="region of interest" description="Disordered" evidence="6">
    <location>
        <begin position="87"/>
        <end position="110"/>
    </location>
</feature>
<keyword evidence="5" id="KW-0804">Transcription</keyword>
<dbReference type="SUPFAM" id="SSF88946">
    <property type="entry name" value="Sigma2 domain of RNA polymerase sigma factors"/>
    <property type="match status" value="1"/>
</dbReference>
<reference evidence="9" key="1">
    <citation type="submission" date="2022-08" db="EMBL/GenBank/DDBJ databases">
        <authorList>
            <person name="Deng Y."/>
            <person name="Han X.-F."/>
            <person name="Zhang Y.-Q."/>
        </authorList>
    </citation>
    <scope>NUCLEOTIDE SEQUENCE</scope>
    <source>
        <strain evidence="9">CPCC 205716</strain>
    </source>
</reference>
<proteinExistence type="inferred from homology"/>
<gene>
    <name evidence="9" type="ORF">NVV95_01420</name>
</gene>
<evidence type="ECO:0000256" key="5">
    <source>
        <dbReference type="ARBA" id="ARBA00023163"/>
    </source>
</evidence>
<evidence type="ECO:0000259" key="7">
    <source>
        <dbReference type="Pfam" id="PF04542"/>
    </source>
</evidence>
<keyword evidence="10" id="KW-1185">Reference proteome</keyword>
<evidence type="ECO:0000256" key="6">
    <source>
        <dbReference type="SAM" id="MobiDB-lite"/>
    </source>
</evidence>
<feature type="domain" description="RNA polymerase sigma factor 70 region 4 type 2" evidence="8">
    <location>
        <begin position="123"/>
        <end position="171"/>
    </location>
</feature>
<evidence type="ECO:0000256" key="2">
    <source>
        <dbReference type="ARBA" id="ARBA00011344"/>
    </source>
</evidence>
<dbReference type="Gene3D" id="1.10.1740.10">
    <property type="match status" value="1"/>
</dbReference>
<dbReference type="Gene3D" id="1.10.10.10">
    <property type="entry name" value="Winged helix-like DNA-binding domain superfamily/Winged helix DNA-binding domain"/>
    <property type="match status" value="1"/>
</dbReference>
<evidence type="ECO:0000256" key="4">
    <source>
        <dbReference type="ARBA" id="ARBA00023082"/>
    </source>
</evidence>
<dbReference type="SUPFAM" id="SSF54427">
    <property type="entry name" value="NTF2-like"/>
    <property type="match status" value="1"/>
</dbReference>
<dbReference type="Pfam" id="PF04542">
    <property type="entry name" value="Sigma70_r2"/>
    <property type="match status" value="1"/>
</dbReference>
<feature type="domain" description="RNA polymerase sigma-70 region 2" evidence="7">
    <location>
        <begin position="16"/>
        <end position="77"/>
    </location>
</feature>
<dbReference type="InterPro" id="IPR032710">
    <property type="entry name" value="NTF2-like_dom_sf"/>
</dbReference>
<dbReference type="RefSeq" id="WP_259484753.1">
    <property type="nucleotide sequence ID" value="NZ_JANTEZ010000001.1"/>
</dbReference>
<dbReference type="InterPro" id="IPR036388">
    <property type="entry name" value="WH-like_DNA-bd_sf"/>
</dbReference>
<evidence type="ECO:0000256" key="3">
    <source>
        <dbReference type="ARBA" id="ARBA00023015"/>
    </source>
</evidence>
<dbReference type="InterPro" id="IPR007627">
    <property type="entry name" value="RNA_pol_sigma70_r2"/>
</dbReference>
<comment type="similarity">
    <text evidence="1">Belongs to the sigma-70 factor family. ECF subfamily.</text>
</comment>
<dbReference type="InterPro" id="IPR013325">
    <property type="entry name" value="RNA_pol_sigma_r2"/>
</dbReference>
<sequence length="303" mass="33393">MNAPVPSDDDLAGERSRLLDIAFRMLGSSAEAENVVDATMTLWAAVSGGERARIESRREWLTEILARTCFDHLRQARTEREHYVGEWLPEPIPHPHSEGGLDGEPDADGRLDRVSLDESLNMLLLVVLETLAPEQRVAFILHDVFGVPFDGIADVVGRTPDSTRQLAHAARHLIQQRKADRVPRNRHRAIVLELLAGCETGDEERIKAVLHPEITIVIDGGGKVDAAETPVQGIDQVARLLTQHFTGACETTASERSVNGHAGLVFRQAERVVAVLSANLKSGQIVDLWVVVNPDKLRHWNPA</sequence>
<dbReference type="Proteomes" id="UP001165580">
    <property type="component" value="Unassembled WGS sequence"/>
</dbReference>
<keyword evidence="3" id="KW-0805">Transcription regulation</keyword>
<comment type="caution">
    <text evidence="9">The sequence shown here is derived from an EMBL/GenBank/DDBJ whole genome shotgun (WGS) entry which is preliminary data.</text>
</comment>
<accession>A0ABT2GAG8</accession>
<evidence type="ECO:0000259" key="8">
    <source>
        <dbReference type="Pfam" id="PF08281"/>
    </source>
</evidence>